<gene>
    <name evidence="1" type="ORF">AJ80_00559</name>
</gene>
<dbReference type="EMBL" id="PDNA01000004">
    <property type="protein sequence ID" value="PGH27771.1"/>
    <property type="molecule type" value="Genomic_DNA"/>
</dbReference>
<proteinExistence type="predicted"/>
<reference evidence="1 2" key="1">
    <citation type="submission" date="2017-10" db="EMBL/GenBank/DDBJ databases">
        <title>Comparative genomics in systemic dimorphic fungi from Ajellomycetaceae.</title>
        <authorList>
            <person name="Munoz J.F."/>
            <person name="Mcewen J.G."/>
            <person name="Clay O.K."/>
            <person name="Cuomo C.A."/>
        </authorList>
    </citation>
    <scope>NUCLEOTIDE SEQUENCE [LARGE SCALE GENOMIC DNA]</scope>
    <source>
        <strain evidence="1 2">UAMH7299</strain>
    </source>
</reference>
<protein>
    <submittedName>
        <fullName evidence="1">Uncharacterized protein</fullName>
    </submittedName>
</protein>
<dbReference type="AlphaFoldDB" id="A0A2B7Z338"/>
<evidence type="ECO:0000313" key="1">
    <source>
        <dbReference type="EMBL" id="PGH27771.1"/>
    </source>
</evidence>
<evidence type="ECO:0000313" key="2">
    <source>
        <dbReference type="Proteomes" id="UP000224634"/>
    </source>
</evidence>
<accession>A0A2B7Z338</accession>
<organism evidence="1 2">
    <name type="scientific">Polytolypa hystricis (strain UAMH7299)</name>
    <dbReference type="NCBI Taxonomy" id="1447883"/>
    <lineage>
        <taxon>Eukaryota</taxon>
        <taxon>Fungi</taxon>
        <taxon>Dikarya</taxon>
        <taxon>Ascomycota</taxon>
        <taxon>Pezizomycotina</taxon>
        <taxon>Eurotiomycetes</taxon>
        <taxon>Eurotiomycetidae</taxon>
        <taxon>Onygenales</taxon>
        <taxon>Onygenales incertae sedis</taxon>
        <taxon>Polytolypa</taxon>
    </lineage>
</organism>
<dbReference type="Proteomes" id="UP000224634">
    <property type="component" value="Unassembled WGS sequence"/>
</dbReference>
<name>A0A2B7Z338_POLH7</name>
<comment type="caution">
    <text evidence="1">The sequence shown here is derived from an EMBL/GenBank/DDBJ whole genome shotgun (WGS) entry which is preliminary data.</text>
</comment>
<keyword evidence="2" id="KW-1185">Reference proteome</keyword>
<sequence>MQVVRQRDLILAQLQGYDDFSPHKADFLAQEVCASRVGAPALSLVGSSLNYAALYNNDRFNNYRFPGLQSWCRVERRCCSATRIFHGINLSGHVGEDPQSGTMVPVPLYVRSGEHKGFMSPITRREMPLTLLTRTNAAISL</sequence>